<evidence type="ECO:0000256" key="1">
    <source>
        <dbReference type="ARBA" id="ARBA00007495"/>
    </source>
</evidence>
<keyword evidence="5" id="KW-0732">Signal</keyword>
<protein>
    <recommendedName>
        <fullName evidence="6">GH10 domain-containing protein</fullName>
    </recommendedName>
</protein>
<dbReference type="InterPro" id="IPR008979">
    <property type="entry name" value="Galactose-bd-like_sf"/>
</dbReference>
<dbReference type="InterPro" id="IPR017853">
    <property type="entry name" value="GH"/>
</dbReference>
<gene>
    <name evidence="7" type="ORF">KUTeg_010184</name>
</gene>
<dbReference type="Proteomes" id="UP001217089">
    <property type="component" value="Unassembled WGS sequence"/>
</dbReference>
<comment type="caution">
    <text evidence="7">The sequence shown here is derived from an EMBL/GenBank/DDBJ whole genome shotgun (WGS) entry which is preliminary data.</text>
</comment>
<evidence type="ECO:0000256" key="4">
    <source>
        <dbReference type="ARBA" id="ARBA00023326"/>
    </source>
</evidence>
<dbReference type="SUPFAM" id="SSF49785">
    <property type="entry name" value="Galactose-binding domain-like"/>
    <property type="match status" value="1"/>
</dbReference>
<evidence type="ECO:0000313" key="8">
    <source>
        <dbReference type="Proteomes" id="UP001217089"/>
    </source>
</evidence>
<evidence type="ECO:0000313" key="7">
    <source>
        <dbReference type="EMBL" id="KAJ8312811.1"/>
    </source>
</evidence>
<dbReference type="SMART" id="SM00633">
    <property type="entry name" value="Glyco_10"/>
    <property type="match status" value="1"/>
</dbReference>
<feature type="non-terminal residue" evidence="7">
    <location>
        <position position="533"/>
    </location>
</feature>
<dbReference type="Pfam" id="PF00331">
    <property type="entry name" value="Glyco_hydro_10"/>
    <property type="match status" value="1"/>
</dbReference>
<dbReference type="Gene3D" id="3.20.20.80">
    <property type="entry name" value="Glycosidases"/>
    <property type="match status" value="2"/>
</dbReference>
<proteinExistence type="inferred from homology"/>
<evidence type="ECO:0000256" key="5">
    <source>
        <dbReference type="SAM" id="SignalP"/>
    </source>
</evidence>
<feature type="signal peptide" evidence="5">
    <location>
        <begin position="1"/>
        <end position="16"/>
    </location>
</feature>
<evidence type="ECO:0000259" key="6">
    <source>
        <dbReference type="PROSITE" id="PS51760"/>
    </source>
</evidence>
<feature type="chain" id="PRO_5047326519" description="GH10 domain-containing protein" evidence="5">
    <location>
        <begin position="17"/>
        <end position="533"/>
    </location>
</feature>
<dbReference type="InterPro" id="IPR044846">
    <property type="entry name" value="GH10"/>
</dbReference>
<reference evidence="7 8" key="1">
    <citation type="submission" date="2022-12" db="EMBL/GenBank/DDBJ databases">
        <title>Chromosome-level genome of Tegillarca granosa.</title>
        <authorList>
            <person name="Kim J."/>
        </authorList>
    </citation>
    <scope>NUCLEOTIDE SEQUENCE [LARGE SCALE GENOMIC DNA]</scope>
    <source>
        <strain evidence="7">Teg-2019</strain>
        <tissue evidence="7">Adductor muscle</tissue>
    </source>
</reference>
<keyword evidence="4" id="KW-0624">Polysaccharide degradation</keyword>
<dbReference type="SUPFAM" id="SSF51445">
    <property type="entry name" value="(Trans)glycosidases"/>
    <property type="match status" value="1"/>
</dbReference>
<comment type="similarity">
    <text evidence="1">Belongs to the glycosyl hydrolase 10 (cellulase F) family.</text>
</comment>
<feature type="domain" description="GH10" evidence="6">
    <location>
        <begin position="233"/>
        <end position="473"/>
    </location>
</feature>
<keyword evidence="8" id="KW-1185">Reference proteome</keyword>
<dbReference type="Gene3D" id="2.60.120.260">
    <property type="entry name" value="Galactose-binding domain-like"/>
    <property type="match status" value="1"/>
</dbReference>
<sequence length="533" mass="60692">MLILLILCSLVVPSHTATELLQNADFEQDISGHWHCNGCTVTKSSTHYHGNYSAMVTHRFKEEILNMLPSCIAEKVLKKKANWAGLQQTLSVTGGKTYVYRGYIKVLNTLSGHMYHTMDLMARMSVNGHNKFTLMSRMLYLRKDLGWVEIGGDITIPDGTSSIVIYPQISEPDINYLLDDMSFQELPVDNNFKNEAKSRIEKIRKSDIHISLQNPHSLDTSNMEIEKKTYCIATEYILIKYQNFIYNNFEYAVIKNKLKWRLIEWTRWYVESFLNSRIKVRGHCMFWDVNGHSPAWLDGLSKTDMLSEMHKRVNDTINHTRGTLVHWDVNNENLHGDYFEKHLGNPDITAKMFHWMHAAEPNPYKAQAVGLKAAGVPISGIGIQGHFHSSDFDINIVKAGIPIWITEMSVSDHDDHKKAETIENLLTLYFSHPSVHGVLFWGFWDGDIGHNVNALATGANVTPNAAGLRYQQLRQSWTSNFRQSLAHARDGLSFRGFHGEYELKVKKNGHVIETKTFSLGPNGNNVTINLQGS</sequence>
<dbReference type="PANTHER" id="PTHR31490:SF1">
    <property type="entry name" value="ENDO-1,4-BETA-XYLANASE 1"/>
    <property type="match status" value="1"/>
</dbReference>
<name>A0ABQ9F893_TEGGR</name>
<dbReference type="EMBL" id="JARBDR010000440">
    <property type="protein sequence ID" value="KAJ8312811.1"/>
    <property type="molecule type" value="Genomic_DNA"/>
</dbReference>
<dbReference type="PANTHER" id="PTHR31490">
    <property type="entry name" value="GLYCOSYL HYDROLASE"/>
    <property type="match status" value="1"/>
</dbReference>
<keyword evidence="2" id="KW-0378">Hydrolase</keyword>
<dbReference type="InterPro" id="IPR001000">
    <property type="entry name" value="GH10_dom"/>
</dbReference>
<dbReference type="PROSITE" id="PS51760">
    <property type="entry name" value="GH10_2"/>
    <property type="match status" value="1"/>
</dbReference>
<accession>A0ABQ9F893</accession>
<evidence type="ECO:0000256" key="3">
    <source>
        <dbReference type="ARBA" id="ARBA00023277"/>
    </source>
</evidence>
<keyword evidence="3" id="KW-0119">Carbohydrate metabolism</keyword>
<evidence type="ECO:0000256" key="2">
    <source>
        <dbReference type="ARBA" id="ARBA00022801"/>
    </source>
</evidence>
<organism evidence="7 8">
    <name type="scientific">Tegillarca granosa</name>
    <name type="common">Malaysian cockle</name>
    <name type="synonym">Anadara granosa</name>
    <dbReference type="NCBI Taxonomy" id="220873"/>
    <lineage>
        <taxon>Eukaryota</taxon>
        <taxon>Metazoa</taxon>
        <taxon>Spiralia</taxon>
        <taxon>Lophotrochozoa</taxon>
        <taxon>Mollusca</taxon>
        <taxon>Bivalvia</taxon>
        <taxon>Autobranchia</taxon>
        <taxon>Pteriomorphia</taxon>
        <taxon>Arcoida</taxon>
        <taxon>Arcoidea</taxon>
        <taxon>Arcidae</taxon>
        <taxon>Tegillarca</taxon>
    </lineage>
</organism>